<comment type="similarity">
    <text evidence="10">Belongs to the CRISPR-associated endonuclease Cas1 family.</text>
</comment>
<keyword evidence="6 10" id="KW-0051">Antiviral defense</keyword>
<accession>A0ABX9MEE6</accession>
<evidence type="ECO:0000256" key="2">
    <source>
        <dbReference type="ARBA" id="ARBA00022723"/>
    </source>
</evidence>
<dbReference type="NCBIfam" id="TIGR03639">
    <property type="entry name" value="cas1_NMENI"/>
    <property type="match status" value="1"/>
</dbReference>
<protein>
    <recommendedName>
        <fullName evidence="10">CRISPR-associated endonuclease Cas1</fullName>
        <ecNumber evidence="10">3.1.-.-</ecNumber>
    </recommendedName>
</protein>
<sequence length="293" mass="33841">MSWRTVVVTRRAKVSYSLGYMVIRGEETHRIFMDEIQTVLLESTAISLTTSWLNQCMQRKIKIIFCDEKRNPRGELISYAGSCDASRCLRKQIAWSPARKEQVWQRIVSEKIRKQAEVLFLYKRDIESEILKGYSRQVELGDATNREGHAAKVYFSALWGMTFSRREESVENGAMNYGYAIILSACNREIVSSGYSTQLGIFHDNTYNPFNLGCDLMEPFRPLVDYKVLSMKPKQIGKEEKSQLVNVLNEKVRIVNRKTTVSQAIGIYCRSVLTALEEGKPENIRCYEMMHEE</sequence>
<dbReference type="NCBIfam" id="TIGR00287">
    <property type="entry name" value="cas1"/>
    <property type="match status" value="1"/>
</dbReference>
<evidence type="ECO:0000256" key="5">
    <source>
        <dbReference type="ARBA" id="ARBA00022842"/>
    </source>
</evidence>
<gene>
    <name evidence="10 11" type="primary">cas1</name>
    <name evidence="11" type="ORF">DX915_04035</name>
</gene>
<comment type="subunit">
    <text evidence="9 10">Homodimer, forms a heterotetramer with a Cas2 homodimer.</text>
</comment>
<evidence type="ECO:0000256" key="8">
    <source>
        <dbReference type="ARBA" id="ARBA00023211"/>
    </source>
</evidence>
<reference evidence="11 12" key="1">
    <citation type="submission" date="2018-08" db="EMBL/GenBank/DDBJ databases">
        <title>Draft genome sequence of Dialister pneumosintes KCOM 1685.</title>
        <authorList>
            <person name="Kook J.-K."/>
            <person name="Park S.-N."/>
            <person name="Lim Y.K."/>
        </authorList>
    </citation>
    <scope>NUCLEOTIDE SEQUENCE [LARGE SCALE GENOMIC DNA]</scope>
    <source>
        <strain evidence="11 12">KCOM 1685</strain>
    </source>
</reference>
<feature type="binding site" evidence="10">
    <location>
        <position position="203"/>
    </location>
    <ligand>
        <name>Mn(2+)</name>
        <dbReference type="ChEBI" id="CHEBI:29035"/>
    </ligand>
</feature>
<proteinExistence type="inferred from homology"/>
<dbReference type="HAMAP" id="MF_01470">
    <property type="entry name" value="Cas1"/>
    <property type="match status" value="1"/>
</dbReference>
<dbReference type="Pfam" id="PF01867">
    <property type="entry name" value="Cas_Cas1"/>
    <property type="match status" value="1"/>
</dbReference>
<keyword evidence="3 10" id="KW-0255">Endonuclease</keyword>
<keyword evidence="2 10" id="KW-0479">Metal-binding</keyword>
<dbReference type="InterPro" id="IPR042211">
    <property type="entry name" value="CRISPR-assoc_Cas1_N"/>
</dbReference>
<name>A0ABX9MEE6_9FIRM</name>
<dbReference type="Proteomes" id="UP000266262">
    <property type="component" value="Unassembled WGS sequence"/>
</dbReference>
<comment type="function">
    <text evidence="10">CRISPR (clustered regularly interspaced short palindromic repeat), is an adaptive immune system that provides protection against mobile genetic elements (viruses, transposable elements and conjugative plasmids). CRISPR clusters contain spacers, sequences complementary to antecedent mobile elements, and target invading nucleic acids. CRISPR clusters are transcribed and processed into CRISPR RNA (crRNA). Acts as a dsDNA endonuclease. Involved in the integration of spacer DNA into the CRISPR cassette.</text>
</comment>
<keyword evidence="12" id="KW-1185">Reference proteome</keyword>
<evidence type="ECO:0000256" key="9">
    <source>
        <dbReference type="ARBA" id="ARBA00038592"/>
    </source>
</evidence>
<evidence type="ECO:0000256" key="6">
    <source>
        <dbReference type="ARBA" id="ARBA00023118"/>
    </source>
</evidence>
<feature type="binding site" evidence="10">
    <location>
        <position position="218"/>
    </location>
    <ligand>
        <name>Mn(2+)</name>
        <dbReference type="ChEBI" id="CHEBI:29035"/>
    </ligand>
</feature>
<dbReference type="EC" id="3.1.-.-" evidence="10"/>
<evidence type="ECO:0000256" key="3">
    <source>
        <dbReference type="ARBA" id="ARBA00022759"/>
    </source>
</evidence>
<feature type="binding site" evidence="10">
    <location>
        <position position="147"/>
    </location>
    <ligand>
        <name>Mn(2+)</name>
        <dbReference type="ChEBI" id="CHEBI:29035"/>
    </ligand>
</feature>
<evidence type="ECO:0000256" key="7">
    <source>
        <dbReference type="ARBA" id="ARBA00023125"/>
    </source>
</evidence>
<comment type="cofactor">
    <cofactor evidence="10">
        <name>Mg(2+)</name>
        <dbReference type="ChEBI" id="CHEBI:18420"/>
    </cofactor>
    <cofactor evidence="10">
        <name>Mn(2+)</name>
        <dbReference type="ChEBI" id="CHEBI:29035"/>
    </cofactor>
</comment>
<evidence type="ECO:0000313" key="11">
    <source>
        <dbReference type="EMBL" id="RID94678.1"/>
    </source>
</evidence>
<evidence type="ECO:0000256" key="1">
    <source>
        <dbReference type="ARBA" id="ARBA00022722"/>
    </source>
</evidence>
<dbReference type="InterPro" id="IPR050646">
    <property type="entry name" value="Cas1"/>
</dbReference>
<keyword evidence="7 10" id="KW-0238">DNA-binding</keyword>
<dbReference type="Gene3D" id="3.100.10.20">
    <property type="entry name" value="CRISPR-associated endonuclease Cas1, N-terminal domain"/>
    <property type="match status" value="1"/>
</dbReference>
<keyword evidence="4 10" id="KW-0378">Hydrolase</keyword>
<evidence type="ECO:0000313" key="12">
    <source>
        <dbReference type="Proteomes" id="UP000266262"/>
    </source>
</evidence>
<dbReference type="Gene3D" id="1.20.120.920">
    <property type="entry name" value="CRISPR-associated endonuclease Cas1, C-terminal domain"/>
    <property type="match status" value="1"/>
</dbReference>
<keyword evidence="5 10" id="KW-0460">Magnesium</keyword>
<dbReference type="RefSeq" id="WP_022514050.1">
    <property type="nucleotide sequence ID" value="NZ_QWKU01000001.1"/>
</dbReference>
<dbReference type="GO" id="GO:0004519">
    <property type="term" value="F:endonuclease activity"/>
    <property type="evidence" value="ECO:0007669"/>
    <property type="project" value="UniProtKB-KW"/>
</dbReference>
<dbReference type="InterPro" id="IPR002729">
    <property type="entry name" value="CRISPR-assoc_Cas1"/>
</dbReference>
<dbReference type="InterPro" id="IPR019855">
    <property type="entry name" value="CRISPR-assoc_Cas1_NMENI"/>
</dbReference>
<organism evidence="11 12">
    <name type="scientific">Dialister pneumosintes</name>
    <dbReference type="NCBI Taxonomy" id="39950"/>
    <lineage>
        <taxon>Bacteria</taxon>
        <taxon>Bacillati</taxon>
        <taxon>Bacillota</taxon>
        <taxon>Negativicutes</taxon>
        <taxon>Veillonellales</taxon>
        <taxon>Veillonellaceae</taxon>
        <taxon>Dialister</taxon>
    </lineage>
</organism>
<dbReference type="PANTHER" id="PTHR34353">
    <property type="entry name" value="CRISPR-ASSOCIATED ENDONUCLEASE CAS1 1"/>
    <property type="match status" value="1"/>
</dbReference>
<keyword evidence="8 10" id="KW-0464">Manganese</keyword>
<dbReference type="InterPro" id="IPR042206">
    <property type="entry name" value="CRISPR-assoc_Cas1_C"/>
</dbReference>
<evidence type="ECO:0000256" key="4">
    <source>
        <dbReference type="ARBA" id="ARBA00022801"/>
    </source>
</evidence>
<comment type="caution">
    <text evidence="11">The sequence shown here is derived from an EMBL/GenBank/DDBJ whole genome shotgun (WGS) entry which is preliminary data.</text>
</comment>
<dbReference type="EMBL" id="QWKU01000001">
    <property type="protein sequence ID" value="RID94678.1"/>
    <property type="molecule type" value="Genomic_DNA"/>
</dbReference>
<evidence type="ECO:0000256" key="10">
    <source>
        <dbReference type="HAMAP-Rule" id="MF_01470"/>
    </source>
</evidence>
<keyword evidence="1 10" id="KW-0540">Nuclease</keyword>
<dbReference type="PANTHER" id="PTHR34353:SF2">
    <property type="entry name" value="CRISPR-ASSOCIATED ENDONUCLEASE CAS1 1"/>
    <property type="match status" value="1"/>
</dbReference>